<evidence type="ECO:0000256" key="6">
    <source>
        <dbReference type="ARBA" id="ARBA00023136"/>
    </source>
</evidence>
<organism evidence="9">
    <name type="scientific">bioreactor metagenome</name>
    <dbReference type="NCBI Taxonomy" id="1076179"/>
    <lineage>
        <taxon>unclassified sequences</taxon>
        <taxon>metagenomes</taxon>
        <taxon>ecological metagenomes</taxon>
    </lineage>
</organism>
<feature type="transmembrane region" description="Helical" evidence="7">
    <location>
        <begin position="237"/>
        <end position="263"/>
    </location>
</feature>
<evidence type="ECO:0000256" key="2">
    <source>
        <dbReference type="ARBA" id="ARBA00022448"/>
    </source>
</evidence>
<feature type="transmembrane region" description="Helical" evidence="7">
    <location>
        <begin position="168"/>
        <end position="188"/>
    </location>
</feature>
<feature type="transmembrane region" description="Helical" evidence="7">
    <location>
        <begin position="123"/>
        <end position="148"/>
    </location>
</feature>
<protein>
    <submittedName>
        <fullName evidence="9">Glutathione transport system permease protein GsiD</fullName>
    </submittedName>
</protein>
<comment type="caution">
    <text evidence="9">The sequence shown here is derived from an EMBL/GenBank/DDBJ whole genome shotgun (WGS) entry which is preliminary data.</text>
</comment>
<dbReference type="InterPro" id="IPR000515">
    <property type="entry name" value="MetI-like"/>
</dbReference>
<dbReference type="AlphaFoldDB" id="A0A645CGZ0"/>
<dbReference type="InterPro" id="IPR050366">
    <property type="entry name" value="BP-dependent_transpt_permease"/>
</dbReference>
<keyword evidence="2" id="KW-0813">Transport</keyword>
<dbReference type="EMBL" id="VSSQ01027095">
    <property type="protein sequence ID" value="MPM76142.1"/>
    <property type="molecule type" value="Genomic_DNA"/>
</dbReference>
<dbReference type="CDD" id="cd06261">
    <property type="entry name" value="TM_PBP2"/>
    <property type="match status" value="1"/>
</dbReference>
<evidence type="ECO:0000256" key="3">
    <source>
        <dbReference type="ARBA" id="ARBA00022475"/>
    </source>
</evidence>
<keyword evidence="4 7" id="KW-0812">Transmembrane</keyword>
<dbReference type="PANTHER" id="PTHR43386:SF25">
    <property type="entry name" value="PEPTIDE ABC TRANSPORTER PERMEASE PROTEIN"/>
    <property type="match status" value="1"/>
</dbReference>
<feature type="transmembrane region" description="Helical" evidence="7">
    <location>
        <begin position="12"/>
        <end position="34"/>
    </location>
</feature>
<keyword evidence="3" id="KW-1003">Cell membrane</keyword>
<evidence type="ECO:0000256" key="1">
    <source>
        <dbReference type="ARBA" id="ARBA00004651"/>
    </source>
</evidence>
<reference evidence="9" key="1">
    <citation type="submission" date="2019-08" db="EMBL/GenBank/DDBJ databases">
        <authorList>
            <person name="Kucharzyk K."/>
            <person name="Murdoch R.W."/>
            <person name="Higgins S."/>
            <person name="Loffler F."/>
        </authorList>
    </citation>
    <scope>NUCLEOTIDE SEQUENCE</scope>
</reference>
<gene>
    <name evidence="9" type="primary">gsiD_36</name>
    <name evidence="9" type="ORF">SDC9_123138</name>
</gene>
<accession>A0A645CGZ0</accession>
<dbReference type="Gene3D" id="1.10.3720.10">
    <property type="entry name" value="MetI-like"/>
    <property type="match status" value="1"/>
</dbReference>
<dbReference type="InterPro" id="IPR035906">
    <property type="entry name" value="MetI-like_sf"/>
</dbReference>
<evidence type="ECO:0000313" key="9">
    <source>
        <dbReference type="EMBL" id="MPM76142.1"/>
    </source>
</evidence>
<proteinExistence type="predicted"/>
<evidence type="ECO:0000256" key="4">
    <source>
        <dbReference type="ARBA" id="ARBA00022692"/>
    </source>
</evidence>
<dbReference type="PROSITE" id="PS50928">
    <property type="entry name" value="ABC_TM1"/>
    <property type="match status" value="1"/>
</dbReference>
<keyword evidence="5 7" id="KW-1133">Transmembrane helix</keyword>
<feature type="transmembrane region" description="Helical" evidence="7">
    <location>
        <begin position="77"/>
        <end position="102"/>
    </location>
</feature>
<dbReference type="SUPFAM" id="SSF161098">
    <property type="entry name" value="MetI-like"/>
    <property type="match status" value="1"/>
</dbReference>
<dbReference type="GO" id="GO:0055085">
    <property type="term" value="P:transmembrane transport"/>
    <property type="evidence" value="ECO:0007669"/>
    <property type="project" value="InterPro"/>
</dbReference>
<evidence type="ECO:0000256" key="5">
    <source>
        <dbReference type="ARBA" id="ARBA00022989"/>
    </source>
</evidence>
<name>A0A645CGZ0_9ZZZZ</name>
<sequence>MRTLRSFVKRNPSFAIGSSMIAFLLGFMVLSFFWTPYPPNNPSALQQLQAPSFLHWLGTDHLGRDVFSRLMMASQTAFLVGSASVATGSLIGVPLGLACGYYGGWFDLVIVRILDAMKAIPSLLLALMLISVFGSGMTVTVFAIAVLSIPLYARMARSGAMQLKNLDYMQWTQLIGIGSGRILFHHLLPNLRSSLLVTASLGFANAVLTEAGLSYLGLGVQPPDPSWGKMLSEAQNYLFNAPWLAIGSGLSITLLVLGFNLLGDGLRDLGDRRRKD</sequence>
<dbReference type="PANTHER" id="PTHR43386">
    <property type="entry name" value="OLIGOPEPTIDE TRANSPORT SYSTEM PERMEASE PROTEIN APPC"/>
    <property type="match status" value="1"/>
</dbReference>
<evidence type="ECO:0000259" key="8">
    <source>
        <dbReference type="PROSITE" id="PS50928"/>
    </source>
</evidence>
<dbReference type="GO" id="GO:0005886">
    <property type="term" value="C:plasma membrane"/>
    <property type="evidence" value="ECO:0007669"/>
    <property type="project" value="UniProtKB-SubCell"/>
</dbReference>
<comment type="subcellular location">
    <subcellularLocation>
        <location evidence="1">Cell membrane</location>
        <topology evidence="1">Multi-pass membrane protein</topology>
    </subcellularLocation>
</comment>
<feature type="domain" description="ABC transmembrane type-1" evidence="8">
    <location>
        <begin position="74"/>
        <end position="263"/>
    </location>
</feature>
<evidence type="ECO:0000256" key="7">
    <source>
        <dbReference type="SAM" id="Phobius"/>
    </source>
</evidence>
<dbReference type="Pfam" id="PF00528">
    <property type="entry name" value="BPD_transp_1"/>
    <property type="match status" value="1"/>
</dbReference>
<keyword evidence="6 7" id="KW-0472">Membrane</keyword>
<feature type="transmembrane region" description="Helical" evidence="7">
    <location>
        <begin position="195"/>
        <end position="217"/>
    </location>
</feature>